<dbReference type="EMBL" id="BQNB010015638">
    <property type="protein sequence ID" value="GJT42351.1"/>
    <property type="molecule type" value="Genomic_DNA"/>
</dbReference>
<evidence type="ECO:0000313" key="3">
    <source>
        <dbReference type="Proteomes" id="UP001151760"/>
    </source>
</evidence>
<reference evidence="2" key="1">
    <citation type="journal article" date="2022" name="Int. J. Mol. Sci.">
        <title>Draft Genome of Tanacetum Coccineum: Genomic Comparison of Closely Related Tanacetum-Family Plants.</title>
        <authorList>
            <person name="Yamashiro T."/>
            <person name="Shiraishi A."/>
            <person name="Nakayama K."/>
            <person name="Satake H."/>
        </authorList>
    </citation>
    <scope>NUCLEOTIDE SEQUENCE</scope>
</reference>
<evidence type="ECO:0000313" key="2">
    <source>
        <dbReference type="EMBL" id="GJT42351.1"/>
    </source>
</evidence>
<accession>A0ABQ5DT22</accession>
<protein>
    <submittedName>
        <fullName evidence="2">Uncharacterized protein</fullName>
    </submittedName>
</protein>
<evidence type="ECO:0000256" key="1">
    <source>
        <dbReference type="SAM" id="SignalP"/>
    </source>
</evidence>
<reference evidence="2" key="2">
    <citation type="submission" date="2022-01" db="EMBL/GenBank/DDBJ databases">
        <authorList>
            <person name="Yamashiro T."/>
            <person name="Shiraishi A."/>
            <person name="Satake H."/>
            <person name="Nakayama K."/>
        </authorList>
    </citation>
    <scope>NUCLEOTIDE SEQUENCE</scope>
</reference>
<organism evidence="2 3">
    <name type="scientific">Tanacetum coccineum</name>
    <dbReference type="NCBI Taxonomy" id="301880"/>
    <lineage>
        <taxon>Eukaryota</taxon>
        <taxon>Viridiplantae</taxon>
        <taxon>Streptophyta</taxon>
        <taxon>Embryophyta</taxon>
        <taxon>Tracheophyta</taxon>
        <taxon>Spermatophyta</taxon>
        <taxon>Magnoliopsida</taxon>
        <taxon>eudicotyledons</taxon>
        <taxon>Gunneridae</taxon>
        <taxon>Pentapetalae</taxon>
        <taxon>asterids</taxon>
        <taxon>campanulids</taxon>
        <taxon>Asterales</taxon>
        <taxon>Asteraceae</taxon>
        <taxon>Asteroideae</taxon>
        <taxon>Anthemideae</taxon>
        <taxon>Anthemidinae</taxon>
        <taxon>Tanacetum</taxon>
    </lineage>
</organism>
<keyword evidence="1" id="KW-0732">Signal</keyword>
<proteinExistence type="predicted"/>
<gene>
    <name evidence="2" type="ORF">Tco_0951066</name>
</gene>
<name>A0ABQ5DT22_9ASTR</name>
<feature type="non-terminal residue" evidence="2">
    <location>
        <position position="1"/>
    </location>
</feature>
<sequence>YVVVGNGKFLVLLSSMFWGCIHDTTDNGMDVGLPEDWVHQSYTLQTWRDVYSFKVNPVNGRPKKRKKSVREIDMVNDGKLTNTRVFYRLLPLNEAFVPQGLDAALDVGAVLAEKVWVFF</sequence>
<feature type="chain" id="PRO_5045046130" evidence="1">
    <location>
        <begin position="23"/>
        <end position="119"/>
    </location>
</feature>
<dbReference type="Proteomes" id="UP001151760">
    <property type="component" value="Unassembled WGS sequence"/>
</dbReference>
<feature type="signal peptide" evidence="1">
    <location>
        <begin position="1"/>
        <end position="22"/>
    </location>
</feature>
<keyword evidence="3" id="KW-1185">Reference proteome</keyword>
<comment type="caution">
    <text evidence="2">The sequence shown here is derived from an EMBL/GenBank/DDBJ whole genome shotgun (WGS) entry which is preliminary data.</text>
</comment>